<dbReference type="SUPFAM" id="SSF52540">
    <property type="entry name" value="P-loop containing nucleoside triphosphate hydrolases"/>
    <property type="match status" value="1"/>
</dbReference>
<sequence>MLFFDEIDSLRGLTLISVLSQLRDGFRGRPDSFPASVALRGLRDVRDYKAASGGDPSRLGTSSPFNIKLESLRLGDFTANEVRDLYAQHTSETGREFTSAAVDRAVELTAGQPWLVNALAREIVEEIGVPPVEPITTDHVEQAKERLILARARKA</sequence>
<dbReference type="AlphaFoldDB" id="A0A0S4QQY8"/>
<dbReference type="InterPro" id="IPR027417">
    <property type="entry name" value="P-loop_NTPase"/>
</dbReference>
<keyword evidence="2" id="KW-1185">Reference proteome</keyword>
<protein>
    <submittedName>
        <fullName evidence="1">Uncharacterized protein</fullName>
    </submittedName>
</protein>
<dbReference type="Proteomes" id="UP000198802">
    <property type="component" value="Unassembled WGS sequence"/>
</dbReference>
<evidence type="ECO:0000313" key="1">
    <source>
        <dbReference type="EMBL" id="CUU57352.1"/>
    </source>
</evidence>
<reference evidence="2" key="1">
    <citation type="submission" date="2015-11" db="EMBL/GenBank/DDBJ databases">
        <authorList>
            <person name="Varghese N."/>
        </authorList>
    </citation>
    <scope>NUCLEOTIDE SEQUENCE [LARGE SCALE GENOMIC DNA]</scope>
    <source>
        <strain evidence="2">DSM 45899</strain>
    </source>
</reference>
<proteinExistence type="predicted"/>
<name>A0A0S4QQY8_9ACTN</name>
<accession>A0A0S4QQY8</accession>
<evidence type="ECO:0000313" key="2">
    <source>
        <dbReference type="Proteomes" id="UP000198802"/>
    </source>
</evidence>
<gene>
    <name evidence="1" type="ORF">Ga0074812_11212</name>
</gene>
<organism evidence="1 2">
    <name type="scientific">Parafrankia irregularis</name>
    <dbReference type="NCBI Taxonomy" id="795642"/>
    <lineage>
        <taxon>Bacteria</taxon>
        <taxon>Bacillati</taxon>
        <taxon>Actinomycetota</taxon>
        <taxon>Actinomycetes</taxon>
        <taxon>Frankiales</taxon>
        <taxon>Frankiaceae</taxon>
        <taxon>Parafrankia</taxon>
    </lineage>
</organism>
<dbReference type="EMBL" id="FAOZ01000012">
    <property type="protein sequence ID" value="CUU57352.1"/>
    <property type="molecule type" value="Genomic_DNA"/>
</dbReference>